<dbReference type="PANTHER" id="PTHR24221">
    <property type="entry name" value="ATP-BINDING CASSETTE SUB-FAMILY B"/>
    <property type="match status" value="1"/>
</dbReference>
<evidence type="ECO:0000256" key="1">
    <source>
        <dbReference type="ARBA" id="ARBA00004429"/>
    </source>
</evidence>
<dbReference type="GO" id="GO:0005886">
    <property type="term" value="C:plasma membrane"/>
    <property type="evidence" value="ECO:0007669"/>
    <property type="project" value="UniProtKB-SubCell"/>
</dbReference>
<organism evidence="11 12">
    <name type="scientific">Mycolicibacterium confluentis</name>
    <dbReference type="NCBI Taxonomy" id="28047"/>
    <lineage>
        <taxon>Bacteria</taxon>
        <taxon>Bacillati</taxon>
        <taxon>Actinomycetota</taxon>
        <taxon>Actinomycetes</taxon>
        <taxon>Mycobacteriales</taxon>
        <taxon>Mycobacteriaceae</taxon>
        <taxon>Mycolicibacterium</taxon>
    </lineage>
</organism>
<keyword evidence="6" id="KW-0067">ATP-binding</keyword>
<dbReference type="InterPro" id="IPR039421">
    <property type="entry name" value="Type_1_exporter"/>
</dbReference>
<keyword evidence="8" id="KW-1133">Transmembrane helix</keyword>
<reference evidence="11" key="2">
    <citation type="submission" date="2020-02" db="EMBL/GenBank/DDBJ databases">
        <authorList>
            <person name="Matsumoto Y."/>
            <person name="Motooka D."/>
            <person name="Nakamura S."/>
        </authorList>
    </citation>
    <scope>NUCLEOTIDE SEQUENCE</scope>
    <source>
        <strain evidence="11">JCM 13671</strain>
    </source>
</reference>
<gene>
    <name evidence="11" type="ORF">MCNF_13040</name>
</gene>
<keyword evidence="12" id="KW-1185">Reference proteome</keyword>
<sequence>MRRSQASSAQLLRQHVAACPSAYVYAAVAGLLITVPGIAVPLLIRSFIDQYLIAGNDAWRTPVLVGMTAAFTSTAVITWLVYVVLSRFAVRLSAAQSVQFAWHVLRLPIPTVEKLGAGGLTARASSLQRQAFAAGLLLPLTAFALVTVVVYAVAIVAINVVLGLAGMTVVIGSSVLSYVMLRRRRGLQARSDAAKVALSAETTGIVSSIETIKAAAWEQWVFERWSRSRSAVGTTTSALAMDAQRLALISPVTQTIGLGLVLALGAHLVLIGELSLGTLVATQSLFLAILVLAGQFPGVGALLEAVNSVSRQSAHIEELPLDPEVLVDTPDRLAPAPTAPVSLALRNVTFSYGTQDDTSAPPLFTDLSLDVPPGSWLAVVGSSGSGKSTLARLVVGELQPGSGVIALDGVSRLALPRRFRGNRVGYVPQHPILMPGTISENITMFDDSISTEQINRALADACVADAINSRPAGLAERISATGHGFSGGELQRIAIARALVRAPGLLILDEATSALDPVVEAEVGQALRQRGCTCLLIAHRLSTVRDADEIIVMERGRVVQRGAFDELSTEGQFAELAYG</sequence>
<dbReference type="InterPro" id="IPR017871">
    <property type="entry name" value="ABC_transporter-like_CS"/>
</dbReference>
<dbReference type="SUPFAM" id="SSF52540">
    <property type="entry name" value="P-loop containing nucleoside triphosphate hydrolases"/>
    <property type="match status" value="1"/>
</dbReference>
<dbReference type="InterPro" id="IPR027417">
    <property type="entry name" value="P-loop_NTPase"/>
</dbReference>
<protein>
    <submittedName>
        <fullName evidence="11">Uncharacterized protein</fullName>
    </submittedName>
</protein>
<dbReference type="PROSITE" id="PS00211">
    <property type="entry name" value="ABC_TRANSPORTER_1"/>
    <property type="match status" value="1"/>
</dbReference>
<dbReference type="InterPro" id="IPR011527">
    <property type="entry name" value="ABC1_TM_dom"/>
</dbReference>
<comment type="subcellular location">
    <subcellularLocation>
        <location evidence="1">Cell inner membrane</location>
        <topology evidence="1">Multi-pass membrane protein</topology>
    </subcellularLocation>
</comment>
<dbReference type="PROSITE" id="PS50893">
    <property type="entry name" value="ABC_TRANSPORTER_2"/>
    <property type="match status" value="1"/>
</dbReference>
<name>A0A7I7XTW9_9MYCO</name>
<dbReference type="AlphaFoldDB" id="A0A7I7XTW9"/>
<dbReference type="InterPro" id="IPR036640">
    <property type="entry name" value="ABC1_TM_sf"/>
</dbReference>
<evidence type="ECO:0000256" key="5">
    <source>
        <dbReference type="ARBA" id="ARBA00022741"/>
    </source>
</evidence>
<dbReference type="Pfam" id="PF00664">
    <property type="entry name" value="ABC_membrane"/>
    <property type="match status" value="1"/>
</dbReference>
<dbReference type="EMBL" id="AP022612">
    <property type="protein sequence ID" value="BBZ32699.1"/>
    <property type="molecule type" value="Genomic_DNA"/>
</dbReference>
<evidence type="ECO:0000256" key="2">
    <source>
        <dbReference type="ARBA" id="ARBA00022448"/>
    </source>
</evidence>
<evidence type="ECO:0000256" key="7">
    <source>
        <dbReference type="ARBA" id="ARBA00022967"/>
    </source>
</evidence>
<dbReference type="GO" id="GO:0140359">
    <property type="term" value="F:ABC-type transporter activity"/>
    <property type="evidence" value="ECO:0007669"/>
    <property type="project" value="InterPro"/>
</dbReference>
<keyword evidence="4" id="KW-0812">Transmembrane</keyword>
<keyword evidence="7" id="KW-1278">Translocase</keyword>
<accession>A0A7I7XTW9</accession>
<dbReference type="SMART" id="SM00382">
    <property type="entry name" value="AAA"/>
    <property type="match status" value="1"/>
</dbReference>
<evidence type="ECO:0000256" key="3">
    <source>
        <dbReference type="ARBA" id="ARBA00022519"/>
    </source>
</evidence>
<keyword evidence="9" id="KW-0472">Membrane</keyword>
<evidence type="ECO:0000256" key="4">
    <source>
        <dbReference type="ARBA" id="ARBA00022692"/>
    </source>
</evidence>
<dbReference type="Proteomes" id="UP000466931">
    <property type="component" value="Chromosome"/>
</dbReference>
<evidence type="ECO:0000256" key="6">
    <source>
        <dbReference type="ARBA" id="ARBA00022840"/>
    </source>
</evidence>
<evidence type="ECO:0000313" key="11">
    <source>
        <dbReference type="EMBL" id="BBZ32699.1"/>
    </source>
</evidence>
<dbReference type="Gene3D" id="3.40.50.300">
    <property type="entry name" value="P-loop containing nucleotide triphosphate hydrolases"/>
    <property type="match status" value="1"/>
</dbReference>
<evidence type="ECO:0000256" key="8">
    <source>
        <dbReference type="ARBA" id="ARBA00022989"/>
    </source>
</evidence>
<evidence type="ECO:0000256" key="9">
    <source>
        <dbReference type="ARBA" id="ARBA00023136"/>
    </source>
</evidence>
<dbReference type="RefSeq" id="WP_163645335.1">
    <property type="nucleotide sequence ID" value="NZ_AP022612.1"/>
</dbReference>
<reference evidence="11" key="1">
    <citation type="journal article" date="2019" name="Emerg. Microbes Infect.">
        <title>Comprehensive subspecies identification of 175 nontuberculous mycobacteria species based on 7547 genomic profiles.</title>
        <authorList>
            <person name="Matsumoto Y."/>
            <person name="Kinjo T."/>
            <person name="Motooka D."/>
            <person name="Nabeya D."/>
            <person name="Jung N."/>
            <person name="Uechi K."/>
            <person name="Horii T."/>
            <person name="Iida T."/>
            <person name="Fujita J."/>
            <person name="Nakamura S."/>
        </authorList>
    </citation>
    <scope>NUCLEOTIDE SEQUENCE [LARGE SCALE GENOMIC DNA]</scope>
    <source>
        <strain evidence="11">JCM 13671</strain>
    </source>
</reference>
<keyword evidence="3" id="KW-0997">Cell inner membrane</keyword>
<comment type="similarity">
    <text evidence="10">Belongs to the ABC transporter superfamily. Siderophore-Fe(3+) uptake transporter (SIUT) (TC 3.A.1.21) family.</text>
</comment>
<dbReference type="PROSITE" id="PS50929">
    <property type="entry name" value="ABC_TM1F"/>
    <property type="match status" value="1"/>
</dbReference>
<dbReference type="InterPro" id="IPR003593">
    <property type="entry name" value="AAA+_ATPase"/>
</dbReference>
<dbReference type="GO" id="GO:0016887">
    <property type="term" value="F:ATP hydrolysis activity"/>
    <property type="evidence" value="ECO:0007669"/>
    <property type="project" value="InterPro"/>
</dbReference>
<dbReference type="InterPro" id="IPR003439">
    <property type="entry name" value="ABC_transporter-like_ATP-bd"/>
</dbReference>
<evidence type="ECO:0000313" key="12">
    <source>
        <dbReference type="Proteomes" id="UP000466931"/>
    </source>
</evidence>
<evidence type="ECO:0000256" key="10">
    <source>
        <dbReference type="ARBA" id="ARBA00023455"/>
    </source>
</evidence>
<dbReference type="PANTHER" id="PTHR24221:SF654">
    <property type="entry name" value="ATP-BINDING CASSETTE SUB-FAMILY B MEMBER 6"/>
    <property type="match status" value="1"/>
</dbReference>
<dbReference type="GO" id="GO:0005524">
    <property type="term" value="F:ATP binding"/>
    <property type="evidence" value="ECO:0007669"/>
    <property type="project" value="UniProtKB-KW"/>
</dbReference>
<keyword evidence="2" id="KW-0813">Transport</keyword>
<proteinExistence type="inferred from homology"/>
<dbReference type="Gene3D" id="1.20.1560.10">
    <property type="entry name" value="ABC transporter type 1, transmembrane domain"/>
    <property type="match status" value="1"/>
</dbReference>
<keyword evidence="5" id="KW-0547">Nucleotide-binding</keyword>
<dbReference type="GO" id="GO:0034040">
    <property type="term" value="F:ATPase-coupled lipid transmembrane transporter activity"/>
    <property type="evidence" value="ECO:0007669"/>
    <property type="project" value="TreeGrafter"/>
</dbReference>
<keyword evidence="3" id="KW-1003">Cell membrane</keyword>
<dbReference type="SUPFAM" id="SSF90123">
    <property type="entry name" value="ABC transporter transmembrane region"/>
    <property type="match status" value="1"/>
</dbReference>
<dbReference type="Pfam" id="PF00005">
    <property type="entry name" value="ABC_tran"/>
    <property type="match status" value="1"/>
</dbReference>